<feature type="transmembrane region" description="Helical" evidence="1">
    <location>
        <begin position="6"/>
        <end position="30"/>
    </location>
</feature>
<proteinExistence type="predicted"/>
<keyword evidence="1" id="KW-1133">Transmembrane helix</keyword>
<keyword evidence="1" id="KW-0812">Transmembrane</keyword>
<evidence type="ECO:0000313" key="3">
    <source>
        <dbReference type="Proteomes" id="UP000490535"/>
    </source>
</evidence>
<accession>A0A833PI70</accession>
<organism evidence="2 3">
    <name type="scientific">Acinetobacter bereziniae</name>
    <name type="common">Acinetobacter genomosp. 10</name>
    <dbReference type="NCBI Taxonomy" id="106648"/>
    <lineage>
        <taxon>Bacteria</taxon>
        <taxon>Pseudomonadati</taxon>
        <taxon>Pseudomonadota</taxon>
        <taxon>Gammaproteobacteria</taxon>
        <taxon>Moraxellales</taxon>
        <taxon>Moraxellaceae</taxon>
        <taxon>Acinetobacter</taxon>
    </lineage>
</organism>
<gene>
    <name evidence="2" type="ORF">GAK29_00272</name>
</gene>
<keyword evidence="1" id="KW-0472">Membrane</keyword>
<evidence type="ECO:0000256" key="1">
    <source>
        <dbReference type="SAM" id="Phobius"/>
    </source>
</evidence>
<sequence length="153" mass="17959">MDSLRIFVGMIYSEWFILLFFLFLAISPLIYLRSTIQTPKVFFSWLFGGLLTVLVFFYFIIPVPDTVQQREIGFIKNFQSENESPALFNLERVMENECGSSYLKAYQYFLMITAFRADFDITLNAKKMVSMGGMEDYKKYSENKLCDMQSKLN</sequence>
<name>A0A833PI70_ACIBZ</name>
<dbReference type="AlphaFoldDB" id="A0A833PI70"/>
<reference evidence="3" key="1">
    <citation type="journal article" date="2020" name="MBio">
        <title>Horizontal gene transfer to a defensive symbiont with a reduced genome amongst a multipartite beetle microbiome.</title>
        <authorList>
            <person name="Waterworth S.C."/>
            <person name="Florez L.V."/>
            <person name="Rees E.R."/>
            <person name="Hertweck C."/>
            <person name="Kaltenpoth M."/>
            <person name="Kwan J.C."/>
        </authorList>
    </citation>
    <scope>NUCLEOTIDE SEQUENCE [LARGE SCALE GENOMIC DNA]</scope>
</reference>
<feature type="transmembrane region" description="Helical" evidence="1">
    <location>
        <begin position="42"/>
        <end position="61"/>
    </location>
</feature>
<dbReference type="EMBL" id="WNDP01000003">
    <property type="protein sequence ID" value="KAF1028176.1"/>
    <property type="molecule type" value="Genomic_DNA"/>
</dbReference>
<dbReference type="Proteomes" id="UP000490535">
    <property type="component" value="Unassembled WGS sequence"/>
</dbReference>
<evidence type="ECO:0000313" key="2">
    <source>
        <dbReference type="EMBL" id="KAF1028176.1"/>
    </source>
</evidence>
<protein>
    <submittedName>
        <fullName evidence="2">Uncharacterized protein</fullName>
    </submittedName>
</protein>
<comment type="caution">
    <text evidence="2">The sequence shown here is derived from an EMBL/GenBank/DDBJ whole genome shotgun (WGS) entry which is preliminary data.</text>
</comment>